<keyword evidence="3" id="KW-1185">Reference proteome</keyword>
<reference evidence="2 3" key="1">
    <citation type="submission" date="2024-11" db="EMBL/GenBank/DDBJ databases">
        <title>Adaptive evolution of stress response genes in parasites aligns with host niche diversity.</title>
        <authorList>
            <person name="Hahn C."/>
            <person name="Resl P."/>
        </authorList>
    </citation>
    <scope>NUCLEOTIDE SEQUENCE [LARGE SCALE GENOMIC DNA]</scope>
    <source>
        <strain evidence="2">EGGRZ-B1_66</strain>
        <tissue evidence="2">Body</tissue>
    </source>
</reference>
<comment type="caution">
    <text evidence="2">The sequence shown here is derived from an EMBL/GenBank/DDBJ whole genome shotgun (WGS) entry which is preliminary data.</text>
</comment>
<proteinExistence type="predicted"/>
<dbReference type="Proteomes" id="UP001626550">
    <property type="component" value="Unassembled WGS sequence"/>
</dbReference>
<accession>A0ABD2QFL4</accession>
<sequence length="91" mass="10249">MKQQNSVYQVDPVKFVPLDSQQKATSSNPQRFPRRSKTIGAGDHRRPPNNMFQQRPQPIGAFTPPTANVYANPDTLRYASFGYALLRTNVA</sequence>
<gene>
    <name evidence="2" type="ORF">Ciccas_003010</name>
</gene>
<name>A0ABD2QFL4_9PLAT</name>
<feature type="compositionally biased region" description="Polar residues" evidence="1">
    <location>
        <begin position="19"/>
        <end position="30"/>
    </location>
</feature>
<dbReference type="EMBL" id="JBJKFK010000258">
    <property type="protein sequence ID" value="KAL3318332.1"/>
    <property type="molecule type" value="Genomic_DNA"/>
</dbReference>
<dbReference type="AlphaFoldDB" id="A0ABD2QFL4"/>
<evidence type="ECO:0000256" key="1">
    <source>
        <dbReference type="SAM" id="MobiDB-lite"/>
    </source>
</evidence>
<organism evidence="2 3">
    <name type="scientific">Cichlidogyrus casuarinus</name>
    <dbReference type="NCBI Taxonomy" id="1844966"/>
    <lineage>
        <taxon>Eukaryota</taxon>
        <taxon>Metazoa</taxon>
        <taxon>Spiralia</taxon>
        <taxon>Lophotrochozoa</taxon>
        <taxon>Platyhelminthes</taxon>
        <taxon>Monogenea</taxon>
        <taxon>Monopisthocotylea</taxon>
        <taxon>Dactylogyridea</taxon>
        <taxon>Ancyrocephalidae</taxon>
        <taxon>Cichlidogyrus</taxon>
    </lineage>
</organism>
<feature type="region of interest" description="Disordered" evidence="1">
    <location>
        <begin position="1"/>
        <end position="61"/>
    </location>
</feature>
<protein>
    <submittedName>
        <fullName evidence="2">Uncharacterized protein</fullName>
    </submittedName>
</protein>
<evidence type="ECO:0000313" key="3">
    <source>
        <dbReference type="Proteomes" id="UP001626550"/>
    </source>
</evidence>
<evidence type="ECO:0000313" key="2">
    <source>
        <dbReference type="EMBL" id="KAL3318332.1"/>
    </source>
</evidence>